<dbReference type="AlphaFoldDB" id="A0A1G2LBG0"/>
<evidence type="ECO:0000313" key="2">
    <source>
        <dbReference type="Proteomes" id="UP000178977"/>
    </source>
</evidence>
<sequence length="104" mass="10886">MGFAWEPRQHIVEAPQPQIAPVALHPAASVDTDAVIVTVAGMQFNVRRGFSLAQDADGVITINAAGPGQMSLRPMPRPKKIAKRVRPAALPVAATATAGDAPQQ</sequence>
<organism evidence="1 2">
    <name type="scientific">Candidatus Sungbacteria bacterium RIFCSPLOWO2_01_FULL_60_25</name>
    <dbReference type="NCBI Taxonomy" id="1802281"/>
    <lineage>
        <taxon>Bacteria</taxon>
        <taxon>Candidatus Sungiibacteriota</taxon>
    </lineage>
</organism>
<dbReference type="EMBL" id="MHQT01000033">
    <property type="protein sequence ID" value="OHA08948.1"/>
    <property type="molecule type" value="Genomic_DNA"/>
</dbReference>
<dbReference type="Proteomes" id="UP000178977">
    <property type="component" value="Unassembled WGS sequence"/>
</dbReference>
<evidence type="ECO:0000313" key="1">
    <source>
        <dbReference type="EMBL" id="OHA08948.1"/>
    </source>
</evidence>
<accession>A0A1G2LBG0</accession>
<proteinExistence type="predicted"/>
<protein>
    <submittedName>
        <fullName evidence="1">Uncharacterized protein</fullName>
    </submittedName>
</protein>
<comment type="caution">
    <text evidence="1">The sequence shown here is derived from an EMBL/GenBank/DDBJ whole genome shotgun (WGS) entry which is preliminary data.</text>
</comment>
<name>A0A1G2LBG0_9BACT</name>
<reference evidence="1 2" key="1">
    <citation type="journal article" date="2016" name="Nat. Commun.">
        <title>Thousands of microbial genomes shed light on interconnected biogeochemical processes in an aquifer system.</title>
        <authorList>
            <person name="Anantharaman K."/>
            <person name="Brown C.T."/>
            <person name="Hug L.A."/>
            <person name="Sharon I."/>
            <person name="Castelle C.J."/>
            <person name="Probst A.J."/>
            <person name="Thomas B.C."/>
            <person name="Singh A."/>
            <person name="Wilkins M.J."/>
            <person name="Karaoz U."/>
            <person name="Brodie E.L."/>
            <person name="Williams K.H."/>
            <person name="Hubbard S.S."/>
            <person name="Banfield J.F."/>
        </authorList>
    </citation>
    <scope>NUCLEOTIDE SEQUENCE [LARGE SCALE GENOMIC DNA]</scope>
</reference>
<gene>
    <name evidence="1" type="ORF">A3A44_00110</name>
</gene>